<dbReference type="AlphaFoldDB" id="A0A2N5D9C8"/>
<dbReference type="InterPro" id="IPR005119">
    <property type="entry name" value="LysR_subst-bd"/>
</dbReference>
<comment type="similarity">
    <text evidence="1">Belongs to the LysR transcriptional regulatory family.</text>
</comment>
<accession>A0A2N5D9C8</accession>
<dbReference type="PANTHER" id="PTHR30537:SF3">
    <property type="entry name" value="TRANSCRIPTIONAL REGULATORY PROTEIN"/>
    <property type="match status" value="1"/>
</dbReference>
<keyword evidence="3" id="KW-0238">DNA-binding</keyword>
<dbReference type="SUPFAM" id="SSF53850">
    <property type="entry name" value="Periplasmic binding protein-like II"/>
    <property type="match status" value="1"/>
</dbReference>
<dbReference type="GO" id="GO:0003700">
    <property type="term" value="F:DNA-binding transcription factor activity"/>
    <property type="evidence" value="ECO:0007669"/>
    <property type="project" value="InterPro"/>
</dbReference>
<name>A0A2N5D9C8_9CAUL</name>
<keyword evidence="4" id="KW-0804">Transcription</keyword>
<dbReference type="EMBL" id="PJRS01000038">
    <property type="protein sequence ID" value="PLR22659.1"/>
    <property type="molecule type" value="Genomic_DNA"/>
</dbReference>
<keyword evidence="7" id="KW-1185">Reference proteome</keyword>
<evidence type="ECO:0000256" key="3">
    <source>
        <dbReference type="ARBA" id="ARBA00023125"/>
    </source>
</evidence>
<evidence type="ECO:0000256" key="2">
    <source>
        <dbReference type="ARBA" id="ARBA00023015"/>
    </source>
</evidence>
<evidence type="ECO:0000313" key="7">
    <source>
        <dbReference type="Proteomes" id="UP000234479"/>
    </source>
</evidence>
<dbReference type="InterPro" id="IPR058163">
    <property type="entry name" value="LysR-type_TF_proteobact-type"/>
</dbReference>
<dbReference type="GO" id="GO:0043565">
    <property type="term" value="F:sequence-specific DNA binding"/>
    <property type="evidence" value="ECO:0007669"/>
    <property type="project" value="TreeGrafter"/>
</dbReference>
<evidence type="ECO:0000256" key="1">
    <source>
        <dbReference type="ARBA" id="ARBA00009437"/>
    </source>
</evidence>
<sequence>MARFGAARSVDPDRLAVDWPSSPADSAKTCRVIFGGTMLEWDDLRSFLAIARHGNLSAAARALKVTQTTMGRRLEGLHAKVGARLLQRTPTGFVLTPAGERVLASVERMEAEALFVERAVTGEDAKIAGQVRITTVESFGARILTPLLKPLLDRQPELEIELITDTRSLSLSRREADVALRLAEFEQHEAVVRRVGDMAFGLYASPGYLEARGQPDLAAGSPGHASVTLQEDLALLPEARTLAQVAREGHVALRANSREAQLQAALAGFGLTLLPCYLALEQNLIELPLPEGRLMRGIWLGVHRDTRHTPRIRLVLDQLGQGLRERAEVLNPPTAPATQSGPAGT</sequence>
<dbReference type="SUPFAM" id="SSF46785">
    <property type="entry name" value="Winged helix' DNA-binding domain"/>
    <property type="match status" value="1"/>
</dbReference>
<evidence type="ECO:0000313" key="6">
    <source>
        <dbReference type="EMBL" id="PLR22659.1"/>
    </source>
</evidence>
<dbReference type="OrthoDB" id="9787460at2"/>
<reference evidence="6 7" key="1">
    <citation type="submission" date="2017-12" db="EMBL/GenBank/DDBJ databases">
        <title>The genome sequence of Caulobacter sp. 410.</title>
        <authorList>
            <person name="Gao J."/>
            <person name="Mao X."/>
            <person name="Sun J."/>
        </authorList>
    </citation>
    <scope>NUCLEOTIDE SEQUENCE [LARGE SCALE GENOMIC DNA]</scope>
    <source>
        <strain evidence="6 7">410</strain>
    </source>
</reference>
<protein>
    <submittedName>
        <fullName evidence="6">LysR family transcriptional regulator</fullName>
    </submittedName>
</protein>
<comment type="caution">
    <text evidence="6">The sequence shown here is derived from an EMBL/GenBank/DDBJ whole genome shotgun (WGS) entry which is preliminary data.</text>
</comment>
<dbReference type="InterPro" id="IPR000847">
    <property type="entry name" value="LysR_HTH_N"/>
</dbReference>
<dbReference type="InterPro" id="IPR036388">
    <property type="entry name" value="WH-like_DNA-bd_sf"/>
</dbReference>
<dbReference type="PROSITE" id="PS50931">
    <property type="entry name" value="HTH_LYSR"/>
    <property type="match status" value="1"/>
</dbReference>
<gene>
    <name evidence="6" type="ORF">SGCZBJ_17980</name>
</gene>
<dbReference type="Gene3D" id="3.40.190.290">
    <property type="match status" value="1"/>
</dbReference>
<dbReference type="Pfam" id="PF00126">
    <property type="entry name" value="HTH_1"/>
    <property type="match status" value="1"/>
</dbReference>
<keyword evidence="2" id="KW-0805">Transcription regulation</keyword>
<dbReference type="Proteomes" id="UP000234479">
    <property type="component" value="Unassembled WGS sequence"/>
</dbReference>
<dbReference type="PANTHER" id="PTHR30537">
    <property type="entry name" value="HTH-TYPE TRANSCRIPTIONAL REGULATOR"/>
    <property type="match status" value="1"/>
</dbReference>
<proteinExistence type="inferred from homology"/>
<organism evidence="6 7">
    <name type="scientific">Caulobacter zeae</name>
    <dbReference type="NCBI Taxonomy" id="2055137"/>
    <lineage>
        <taxon>Bacteria</taxon>
        <taxon>Pseudomonadati</taxon>
        <taxon>Pseudomonadota</taxon>
        <taxon>Alphaproteobacteria</taxon>
        <taxon>Caulobacterales</taxon>
        <taxon>Caulobacteraceae</taxon>
        <taxon>Caulobacter</taxon>
    </lineage>
</organism>
<evidence type="ECO:0000256" key="4">
    <source>
        <dbReference type="ARBA" id="ARBA00023163"/>
    </source>
</evidence>
<feature type="domain" description="HTH lysR-type" evidence="5">
    <location>
        <begin position="39"/>
        <end position="96"/>
    </location>
</feature>
<dbReference type="InterPro" id="IPR036390">
    <property type="entry name" value="WH_DNA-bd_sf"/>
</dbReference>
<dbReference type="GO" id="GO:0006351">
    <property type="term" value="P:DNA-templated transcription"/>
    <property type="evidence" value="ECO:0007669"/>
    <property type="project" value="TreeGrafter"/>
</dbReference>
<dbReference type="Gene3D" id="1.10.10.10">
    <property type="entry name" value="Winged helix-like DNA-binding domain superfamily/Winged helix DNA-binding domain"/>
    <property type="match status" value="1"/>
</dbReference>
<dbReference type="Pfam" id="PF03466">
    <property type="entry name" value="LysR_substrate"/>
    <property type="match status" value="1"/>
</dbReference>
<evidence type="ECO:0000259" key="5">
    <source>
        <dbReference type="PROSITE" id="PS50931"/>
    </source>
</evidence>